<proteinExistence type="predicted"/>
<keyword evidence="1" id="KW-1133">Transmembrane helix</keyword>
<gene>
    <name evidence="2" type="ORF">H9651_05190</name>
</gene>
<dbReference type="Proteomes" id="UP000648352">
    <property type="component" value="Unassembled WGS sequence"/>
</dbReference>
<dbReference type="EMBL" id="JACSQP010000003">
    <property type="protein sequence ID" value="MBD7957021.1"/>
    <property type="molecule type" value="Genomic_DNA"/>
</dbReference>
<keyword evidence="1" id="KW-0812">Transmembrane</keyword>
<feature type="transmembrane region" description="Helical" evidence="1">
    <location>
        <begin position="30"/>
        <end position="53"/>
    </location>
</feature>
<comment type="caution">
    <text evidence="2">The sequence shown here is derived from an EMBL/GenBank/DDBJ whole genome shotgun (WGS) entry which is preliminary data.</text>
</comment>
<sequence length="519" mass="52600">MTVSDASTSSPDADDARVHGWRRVFRTNRVLWIMAAAAVVSLVAGLLVGRFLLSPADAASLTDPPAPGLITVAVERGILSNDLAIRGDVGYADSVEVTIDTAALGGPAVVTGSVPEPGATLDPLSVALEVAGRPVIVLPGVLPAYRTLVFGLTGPDVVQFKQAMQQVGIDAGDPASDVFDETAAAAVTALYARVGYPAPAAEAGAGDDVLAAQEGVRSAEQALASARADLGQAGGGASPVDVRAADNAVNSAQRALDVATSQGPVDPAAIPGWEAEVADLRDALELRQLERRQLDAAVDTSAQRAAVDAADRQLADARSSLTRAREQALPSLSAGEVLYLGDLPRRVDAVNVTRGQVLQGPAMVVSGATVTVTGSAAPTDAALLEIGGEASFELADGTPHRAVISALTPGASQGDRWTIALQPDELTADQAMQLQGRNVRVSLPVGATAGEVLSVPVAALTAGPGGEARIEVVDGDPREGRDAETRLVVVTTGLAAGGSVEVTPVEGELGEGDLVVVGR</sequence>
<evidence type="ECO:0000313" key="3">
    <source>
        <dbReference type="Proteomes" id="UP000648352"/>
    </source>
</evidence>
<evidence type="ECO:0000256" key="1">
    <source>
        <dbReference type="SAM" id="Phobius"/>
    </source>
</evidence>
<name>A0ABR8S0J5_9MICO</name>
<protein>
    <recommendedName>
        <fullName evidence="4">Peptidoglycan binding domain-containing protein</fullName>
    </recommendedName>
</protein>
<accession>A0ABR8S0J5</accession>
<evidence type="ECO:0008006" key="4">
    <source>
        <dbReference type="Google" id="ProtNLM"/>
    </source>
</evidence>
<evidence type="ECO:0000313" key="2">
    <source>
        <dbReference type="EMBL" id="MBD7957021.1"/>
    </source>
</evidence>
<organism evidence="2 3">
    <name type="scientific">Microbacterium pullorum</name>
    <dbReference type="NCBI Taxonomy" id="2762236"/>
    <lineage>
        <taxon>Bacteria</taxon>
        <taxon>Bacillati</taxon>
        <taxon>Actinomycetota</taxon>
        <taxon>Actinomycetes</taxon>
        <taxon>Micrococcales</taxon>
        <taxon>Microbacteriaceae</taxon>
        <taxon>Microbacterium</taxon>
    </lineage>
</organism>
<keyword evidence="1" id="KW-0472">Membrane</keyword>
<reference evidence="2 3" key="1">
    <citation type="submission" date="2020-08" db="EMBL/GenBank/DDBJ databases">
        <title>A Genomic Blueprint of the Chicken Gut Microbiome.</title>
        <authorList>
            <person name="Gilroy R."/>
            <person name="Ravi A."/>
            <person name="Getino M."/>
            <person name="Pursley I."/>
            <person name="Horton D.L."/>
            <person name="Alikhan N.-F."/>
            <person name="Baker D."/>
            <person name="Gharbi K."/>
            <person name="Hall N."/>
            <person name="Watson M."/>
            <person name="Adriaenssens E.M."/>
            <person name="Foster-Nyarko E."/>
            <person name="Jarju S."/>
            <person name="Secka A."/>
            <person name="Antonio M."/>
            <person name="Oren A."/>
            <person name="Chaudhuri R."/>
            <person name="La Ragione R.M."/>
            <person name="Hildebrand F."/>
            <person name="Pallen M.J."/>
        </authorList>
    </citation>
    <scope>NUCLEOTIDE SEQUENCE [LARGE SCALE GENOMIC DNA]</scope>
    <source>
        <strain evidence="2 3">Sa4CUA7</strain>
    </source>
</reference>
<keyword evidence="3" id="KW-1185">Reference proteome</keyword>